<evidence type="ECO:0000313" key="9">
    <source>
        <dbReference type="Proteomes" id="UP001497512"/>
    </source>
</evidence>
<dbReference type="Gene3D" id="1.20.1000.10">
    <property type="entry name" value="Guanylate-binding protein, C-terminal domain"/>
    <property type="match status" value="1"/>
</dbReference>
<sequence length="1107" mass="123314">MMQIFGYRTPTKKKAEVIVPKAEPEPTVVVAPPSITPPQQYTHSTRSSTVSHSTTGGASARPLRLVYCDERGKFKMDPEAVAALQMVKGPMGVVSVCGRARQGKSFILNQLLGRSSGFIVAPTHRPCTKGLWMWSAPIKCTAPDGSEYNLLLLDSEGIDAYDQTGTYSTQIFSLAVLLSSMFVYNQMGGIDEAALDKLSLVTEMTRHIRVRASSPSQTHSSASEIGQFSPIFLWLLRDFYLDLTEDGQRITARDYLESALEPAAGTGKATIAKNQVRNSIRALFPERDCFTLVRPLNDEKDLQKLDQIPMDKMRPEFKAGLDALTKLIFDRARPKQMGSIVMTGPIFAGLTQSFLDAINIGAVPTIATSWQNVEENECRRAHDTAVETYTKSFNKQTPLDEVFLQEVQEEAVQAALTVYNSEAVGGGPTRQKYEKQLHITLKRQFQDYKRKSSLEAELKCLRAVDSMDERLRNACIAPNATFDSVVKLLDGLVAEYEVAAAGSSKYQKLVKFLQKTLAGSLHDLVKRASDRAAAEYSSLEIQGRSMVERLAFAGKQAEAAEWDAQEWKKRYEMSLVDYRKSAENSAAQYAALQWKVTSLEEKSSNLGRKLEGSQKESLDWQSKYEHLIIERQTDQERMGSEYAAIQNRCSTAEARLAAVQEQAESAIEEAAELQRKYDAFATSSRTATEKAMAERDQALEESQLREDTLRAEFSAALSQKDGEVKELQAAIEQGERHIAGLTARLQEHESKVSSQSEKVGILRSEITHLEKEVEAAKSLSLTLTKDLEKCCQDKLHDEVRVKDAVSRMEEAEGRCKVAELETKHAMEVAENALNEAKAAEGEKRQAERLAAERLAAVERGQQDFETLQRGRGEPSQDYEQAKLAEKEALSRIMYLEQQLDEREREMTQLLRASQEQRAKTVEGFEGLLASERAAKAEASRRSETLSLQLQMTRGELDLLQSQLTSVCNHETALATRVRAFSETPTGVASGGPSRSKRAHIEGGLQSSGYEMDIDINNMTKKPKMERNIENGSSLVFTAENDVEDDVAEVAKEPRANYRKLTIAKLKQSLTEAGFGAEVLQSRNATKKDLLYLYERLILNKPPPEPQA</sequence>
<evidence type="ECO:0000256" key="5">
    <source>
        <dbReference type="SAM" id="Coils"/>
    </source>
</evidence>
<feature type="region of interest" description="Disordered" evidence="6">
    <location>
        <begin position="30"/>
        <end position="57"/>
    </location>
</feature>
<evidence type="ECO:0000256" key="4">
    <source>
        <dbReference type="PROSITE-ProRule" id="PRU01052"/>
    </source>
</evidence>
<dbReference type="PROSITE" id="PS51715">
    <property type="entry name" value="G_GB1_RHD3"/>
    <property type="match status" value="1"/>
</dbReference>
<name>A0ABP0TGX2_9BRYO</name>
<keyword evidence="9" id="KW-1185">Reference proteome</keyword>
<dbReference type="SUPFAM" id="SSF48340">
    <property type="entry name" value="Interferon-induced guanylate-binding protein 1 (GBP1), C-terminal domain"/>
    <property type="match status" value="1"/>
</dbReference>
<accession>A0ABP0TGX2</accession>
<keyword evidence="2" id="KW-0378">Hydrolase</keyword>
<evidence type="ECO:0000256" key="6">
    <source>
        <dbReference type="SAM" id="MobiDB-lite"/>
    </source>
</evidence>
<dbReference type="EMBL" id="OZ019902">
    <property type="protein sequence ID" value="CAK9193650.1"/>
    <property type="molecule type" value="Genomic_DNA"/>
</dbReference>
<dbReference type="Proteomes" id="UP001497512">
    <property type="component" value="Chromosome 10"/>
</dbReference>
<dbReference type="Gene3D" id="1.10.287.1490">
    <property type="match status" value="1"/>
</dbReference>
<protein>
    <recommendedName>
        <fullName evidence="7">GB1/RHD3-type G domain-containing protein</fullName>
    </recommendedName>
</protein>
<dbReference type="Pfam" id="PF02263">
    <property type="entry name" value="GBP"/>
    <property type="match status" value="1"/>
</dbReference>
<dbReference type="Pfam" id="PF02841">
    <property type="entry name" value="GBP_C"/>
    <property type="match status" value="1"/>
</dbReference>
<evidence type="ECO:0000256" key="2">
    <source>
        <dbReference type="ARBA" id="ARBA00022801"/>
    </source>
</evidence>
<dbReference type="CDD" id="cd01851">
    <property type="entry name" value="GBP"/>
    <property type="match status" value="1"/>
</dbReference>
<gene>
    <name evidence="8" type="ORF">CSSPTR1EN2_LOCUS2132</name>
</gene>
<dbReference type="PANTHER" id="PTHR10751">
    <property type="entry name" value="GUANYLATE BINDING PROTEIN"/>
    <property type="match status" value="1"/>
</dbReference>
<feature type="compositionally biased region" description="Low complexity" evidence="6">
    <location>
        <begin position="42"/>
        <end position="55"/>
    </location>
</feature>
<proteinExistence type="inferred from homology"/>
<dbReference type="InterPro" id="IPR027417">
    <property type="entry name" value="P-loop_NTPase"/>
</dbReference>
<feature type="coiled-coil region" evidence="5">
    <location>
        <begin position="724"/>
        <end position="758"/>
    </location>
</feature>
<feature type="domain" description="GB1/RHD3-type G" evidence="7">
    <location>
        <begin position="88"/>
        <end position="333"/>
    </location>
</feature>
<feature type="coiled-coil region" evidence="5">
    <location>
        <begin position="885"/>
        <end position="919"/>
    </location>
</feature>
<dbReference type="InterPro" id="IPR015894">
    <property type="entry name" value="Guanylate-bd_N"/>
</dbReference>
<dbReference type="SUPFAM" id="SSF52540">
    <property type="entry name" value="P-loop containing nucleoside triphosphate hydrolases"/>
    <property type="match status" value="1"/>
</dbReference>
<evidence type="ECO:0000256" key="1">
    <source>
        <dbReference type="ARBA" id="ARBA00022741"/>
    </source>
</evidence>
<keyword evidence="3" id="KW-0342">GTP-binding</keyword>
<evidence type="ECO:0000256" key="3">
    <source>
        <dbReference type="ARBA" id="ARBA00023134"/>
    </source>
</evidence>
<evidence type="ECO:0000259" key="7">
    <source>
        <dbReference type="PROSITE" id="PS51715"/>
    </source>
</evidence>
<reference evidence="8" key="1">
    <citation type="submission" date="2024-02" db="EMBL/GenBank/DDBJ databases">
        <authorList>
            <consortium name="ELIXIR-Norway"/>
            <consortium name="Elixir Norway"/>
        </authorList>
    </citation>
    <scope>NUCLEOTIDE SEQUENCE</scope>
</reference>
<dbReference type="InterPro" id="IPR030386">
    <property type="entry name" value="G_GB1_RHD3_dom"/>
</dbReference>
<feature type="coiled-coil region" evidence="5">
    <location>
        <begin position="801"/>
        <end position="849"/>
    </location>
</feature>
<keyword evidence="5" id="KW-0175">Coiled coil</keyword>
<dbReference type="InterPro" id="IPR036543">
    <property type="entry name" value="Guanylate-bd_C_sf"/>
</dbReference>
<dbReference type="Gene3D" id="3.40.50.300">
    <property type="entry name" value="P-loop containing nucleotide triphosphate hydrolases"/>
    <property type="match status" value="1"/>
</dbReference>
<keyword evidence="1" id="KW-0547">Nucleotide-binding</keyword>
<organism evidence="8 9">
    <name type="scientific">Sphagnum troendelagicum</name>
    <dbReference type="NCBI Taxonomy" id="128251"/>
    <lineage>
        <taxon>Eukaryota</taxon>
        <taxon>Viridiplantae</taxon>
        <taxon>Streptophyta</taxon>
        <taxon>Embryophyta</taxon>
        <taxon>Bryophyta</taxon>
        <taxon>Sphagnophytina</taxon>
        <taxon>Sphagnopsida</taxon>
        <taxon>Sphagnales</taxon>
        <taxon>Sphagnaceae</taxon>
        <taxon>Sphagnum</taxon>
    </lineage>
</organism>
<evidence type="ECO:0000313" key="8">
    <source>
        <dbReference type="EMBL" id="CAK9193650.1"/>
    </source>
</evidence>
<feature type="coiled-coil region" evidence="5">
    <location>
        <begin position="642"/>
        <end position="676"/>
    </location>
</feature>
<comment type="similarity">
    <text evidence="4">Belongs to the TRAFAC class dynamin-like GTPase superfamily. GB1/RHD3 GTPase family.</text>
</comment>
<dbReference type="InterPro" id="IPR003191">
    <property type="entry name" value="Guanylate-bd/ATL_C"/>
</dbReference>